<reference evidence="4" key="1">
    <citation type="submission" date="2017-05" db="EMBL/GenBank/DDBJ databases">
        <authorList>
            <person name="Rodrigo-Torres L."/>
            <person name="Arahal R. D."/>
            <person name="Lucena T."/>
        </authorList>
    </citation>
    <scope>NUCLEOTIDE SEQUENCE [LARGE SCALE GENOMIC DNA]</scope>
    <source>
        <strain evidence="4">CECT 8621</strain>
    </source>
</reference>
<gene>
    <name evidence="3" type="ORF">COL8621_02297</name>
</gene>
<feature type="compositionally biased region" description="Basic and acidic residues" evidence="2">
    <location>
        <begin position="502"/>
        <end position="521"/>
    </location>
</feature>
<feature type="region of interest" description="Disordered" evidence="2">
    <location>
        <begin position="499"/>
        <end position="521"/>
    </location>
</feature>
<feature type="region of interest" description="Disordered" evidence="2">
    <location>
        <begin position="383"/>
        <end position="410"/>
    </location>
</feature>
<feature type="compositionally biased region" description="Basic and acidic residues" evidence="2">
    <location>
        <begin position="443"/>
        <end position="457"/>
    </location>
</feature>
<accession>A0A238KMP0</accession>
<feature type="coiled-coil region" evidence="1">
    <location>
        <begin position="231"/>
        <end position="261"/>
    </location>
</feature>
<name>A0A238KMP0_9RHOB</name>
<evidence type="ECO:0000313" key="3">
    <source>
        <dbReference type="EMBL" id="SMX43422.1"/>
    </source>
</evidence>
<evidence type="ECO:0000256" key="2">
    <source>
        <dbReference type="SAM" id="MobiDB-lite"/>
    </source>
</evidence>
<feature type="compositionally biased region" description="Acidic residues" evidence="2">
    <location>
        <begin position="280"/>
        <end position="292"/>
    </location>
</feature>
<sequence length="696" mass="74976">MVGESKILTVSYGTFSCTLEGFDDSFSTMKAIAEYFRDLAADDRYFGAEPPTPDADMLQRIAQRGISHSVEAHVDGNGIVLRADDAQQPTAVAAEPAQKPAAPQPAPAAEVVEPAQSDMGSVANKLARIRAAVDAPRPSAPAQPAAFEEEAEEVPAPVVEEAVAEEAVLPEEIVEEVSEEVAAEPAVTEAAEAKQVEDVTEEILEAINNDAKAEEAPLVLADEAEAEDVTVEAVEDEAEVAEVVEEEAQEEAVVAEAVEDEAPLSIERILAATSAKPAVEDEAPAEAAEDDTPAVTADIEALVEAEAETVAEEKPVEPSMVEEAIAAPIAEIVEEPAAEVEEQAPADVLVMHPAKEDEVDEFDKARDAVARARARVVKVKRSDTPEAETIVPSVPEERPADRSSSGRKVEVRKIQVAKSEAAEELSKEDEADLRNQLAAVHEDEHAAEVKAHKKDDATDAETEEAAVSRLVDEVNTKMDGPEHKRRRSAIAHLKAAVAATVAERRGKPNKKTEDEEAEKKLYRQDLADAVAQRTRQGDKPPSSKRMPPLMLVSEQRIDETDAVEMTDLQVADDVAGKEDRNNEIGTLVLGKPEATVDTNTFGADEGFKAFANRTGAAELHELLEAAAVYTASVEDAPNFTRMQVMSVVNEHSGEEVFSREDKLRAFGRLLREGHFERVERGLFTIAKESRFKSAAG</sequence>
<dbReference type="AlphaFoldDB" id="A0A238KMP0"/>
<keyword evidence="1" id="KW-0175">Coiled coil</keyword>
<keyword evidence="4" id="KW-1185">Reference proteome</keyword>
<evidence type="ECO:0008006" key="5">
    <source>
        <dbReference type="Google" id="ProtNLM"/>
    </source>
</evidence>
<proteinExistence type="predicted"/>
<dbReference type="EMBL" id="FXYE01000002">
    <property type="protein sequence ID" value="SMX43422.1"/>
    <property type="molecule type" value="Genomic_DNA"/>
</dbReference>
<dbReference type="PROSITE" id="PS51257">
    <property type="entry name" value="PROKAR_LIPOPROTEIN"/>
    <property type="match status" value="1"/>
</dbReference>
<feature type="region of interest" description="Disordered" evidence="2">
    <location>
        <begin position="274"/>
        <end position="293"/>
    </location>
</feature>
<feature type="region of interest" description="Disordered" evidence="2">
    <location>
        <begin position="443"/>
        <end position="466"/>
    </location>
</feature>
<dbReference type="Proteomes" id="UP000202922">
    <property type="component" value="Unassembled WGS sequence"/>
</dbReference>
<organism evidence="3 4">
    <name type="scientific">Actibacterium lipolyticum</name>
    <dbReference type="NCBI Taxonomy" id="1524263"/>
    <lineage>
        <taxon>Bacteria</taxon>
        <taxon>Pseudomonadati</taxon>
        <taxon>Pseudomonadota</taxon>
        <taxon>Alphaproteobacteria</taxon>
        <taxon>Rhodobacterales</taxon>
        <taxon>Roseobacteraceae</taxon>
        <taxon>Actibacterium</taxon>
    </lineage>
</organism>
<evidence type="ECO:0000256" key="1">
    <source>
        <dbReference type="SAM" id="Coils"/>
    </source>
</evidence>
<protein>
    <recommendedName>
        <fullName evidence="5">Chemotaxis protein CheA</fullName>
    </recommendedName>
</protein>
<evidence type="ECO:0000313" key="4">
    <source>
        <dbReference type="Proteomes" id="UP000202922"/>
    </source>
</evidence>